<sequence length="333" mass="37434">MEWFCKFDSGDVATINCDRIAWIKISCLLPELWSEENFTLIAESVGRVIVSFEVNLSAVNLSFGKVGVLTDDPTHISKELLVEIKGKITKIRILEFDFDWVPFKSTMENFIPDDEGDEDMDEDEEEEHISDTIPFDDNGVSLEDGEFISPNVDEVKESSMESSELKSYDDSWSPVVTPAPVNVVMNEEDWGNGNDSQGDHQESHMGMNVHGESQWGVENINNNENNNVENNNMGSKNGISNEIPYNLTNFGIFGPFPNNFGSIENHTEVNFDSSHNKRRRTVPLPDSDTESASPSMEIRNTVAIGNMLGFDMDEHNPVLRDVVGEEGENHTFR</sequence>
<reference evidence="2" key="1">
    <citation type="submission" date="2023-04" db="EMBL/GenBank/DDBJ databases">
        <authorList>
            <person name="Vijverberg K."/>
            <person name="Xiong W."/>
            <person name="Schranz E."/>
        </authorList>
    </citation>
    <scope>NUCLEOTIDE SEQUENCE</scope>
</reference>
<evidence type="ECO:0000313" key="3">
    <source>
        <dbReference type="Proteomes" id="UP001177003"/>
    </source>
</evidence>
<dbReference type="Proteomes" id="UP001177003">
    <property type="component" value="Chromosome 1"/>
</dbReference>
<organism evidence="2 3">
    <name type="scientific">Lactuca saligna</name>
    <name type="common">Willowleaf lettuce</name>
    <dbReference type="NCBI Taxonomy" id="75948"/>
    <lineage>
        <taxon>Eukaryota</taxon>
        <taxon>Viridiplantae</taxon>
        <taxon>Streptophyta</taxon>
        <taxon>Embryophyta</taxon>
        <taxon>Tracheophyta</taxon>
        <taxon>Spermatophyta</taxon>
        <taxon>Magnoliopsida</taxon>
        <taxon>eudicotyledons</taxon>
        <taxon>Gunneridae</taxon>
        <taxon>Pentapetalae</taxon>
        <taxon>asterids</taxon>
        <taxon>campanulids</taxon>
        <taxon>Asterales</taxon>
        <taxon>Asteraceae</taxon>
        <taxon>Cichorioideae</taxon>
        <taxon>Cichorieae</taxon>
        <taxon>Lactucinae</taxon>
        <taxon>Lactuca</taxon>
    </lineage>
</organism>
<proteinExistence type="predicted"/>
<keyword evidence="3" id="KW-1185">Reference proteome</keyword>
<accession>A0AA35Y8L4</accession>
<dbReference type="AlphaFoldDB" id="A0AA35Y8L4"/>
<evidence type="ECO:0000313" key="2">
    <source>
        <dbReference type="EMBL" id="CAI9269175.1"/>
    </source>
</evidence>
<protein>
    <recommendedName>
        <fullName evidence="4">DUF4283 domain-containing protein</fullName>
    </recommendedName>
</protein>
<gene>
    <name evidence="2" type="ORF">LSALG_LOCUS9556</name>
</gene>
<dbReference type="EMBL" id="OX465077">
    <property type="protein sequence ID" value="CAI9269175.1"/>
    <property type="molecule type" value="Genomic_DNA"/>
</dbReference>
<evidence type="ECO:0000256" key="1">
    <source>
        <dbReference type="SAM" id="MobiDB-lite"/>
    </source>
</evidence>
<feature type="region of interest" description="Disordered" evidence="1">
    <location>
        <begin position="271"/>
        <end position="295"/>
    </location>
</feature>
<name>A0AA35Y8L4_LACSI</name>
<evidence type="ECO:0008006" key="4">
    <source>
        <dbReference type="Google" id="ProtNLM"/>
    </source>
</evidence>